<evidence type="ECO:0000259" key="5">
    <source>
        <dbReference type="PROSITE" id="PS50893"/>
    </source>
</evidence>
<proteinExistence type="predicted"/>
<name>A0A2H0BT54_9BACT</name>
<comment type="caution">
    <text evidence="6">The sequence shown here is derived from an EMBL/GenBank/DDBJ whole genome shotgun (WGS) entry which is preliminary data.</text>
</comment>
<gene>
    <name evidence="6" type="ORF">COX00_00965</name>
</gene>
<dbReference type="GO" id="GO:0005524">
    <property type="term" value="F:ATP binding"/>
    <property type="evidence" value="ECO:0007669"/>
    <property type="project" value="UniProtKB-KW"/>
</dbReference>
<evidence type="ECO:0000256" key="1">
    <source>
        <dbReference type="ARBA" id="ARBA00022737"/>
    </source>
</evidence>
<organism evidence="6 7">
    <name type="scientific">Candidatus Uhrbacteria bacterium CG22_combo_CG10-13_8_21_14_all_47_17</name>
    <dbReference type="NCBI Taxonomy" id="1975041"/>
    <lineage>
        <taxon>Bacteria</taxon>
        <taxon>Candidatus Uhriibacteriota</taxon>
    </lineage>
</organism>
<accession>A0A2H0BT54</accession>
<keyword evidence="2" id="KW-0547">Nucleotide-binding</keyword>
<dbReference type="SMART" id="SM00382">
    <property type="entry name" value="AAA"/>
    <property type="match status" value="2"/>
</dbReference>
<dbReference type="AlphaFoldDB" id="A0A2H0BT54"/>
<keyword evidence="3" id="KW-0067">ATP-binding</keyword>
<evidence type="ECO:0000256" key="3">
    <source>
        <dbReference type="ARBA" id="ARBA00022840"/>
    </source>
</evidence>
<dbReference type="Gene3D" id="3.40.50.300">
    <property type="entry name" value="P-loop containing nucleotide triphosphate hydrolases"/>
    <property type="match status" value="2"/>
</dbReference>
<dbReference type="PANTHER" id="PTHR19211:SF14">
    <property type="entry name" value="ATP-BINDING CASSETTE SUB-FAMILY F MEMBER 1"/>
    <property type="match status" value="1"/>
</dbReference>
<sequence length="486" mass="55190">MEQGNVILRFEDLTFGYTEDRPLLESVNFSVRENAKITIMGQNGAGKSTIFKLILGEEKPNKGSVHIRDNSSIAISRQVMPKDKLDHSIRAFFAEAFSEERFDLDGKIREVLDAVDLPLTDYDKKIREFSGGQQARLLLAYALIQKPDILLLDEPTNNLDTDGIWHLTAFLIGYEKTLIVISHDANFLNQFTDGVLYLDAYTKKVEQYVGDYFDVLEQIKSRIEREQMQNARLQKAILDKKEKVNFFAHKGGKMRKLASKLRDEIGDAEEDMVDVRREDKAIREFTIEAQLLPEPVAKVQQLSFMKNGEPQKHIFDPELVLWKGQKILIEGPNGIGKTTLLQSIAEGTAEGVELHSDVRVSYYRQDFSGLDVGMSGHEWLREAQGVPDDEDLFATAGRLHLSSKLLQNKIGTYSEGQKGLLCYARYMLEKPGLLIMDEPTNHINFRHLPIIAKALKEYKGVLILVSHMPEFIDDIGITEKVDLGKF</sequence>
<dbReference type="InterPro" id="IPR003439">
    <property type="entry name" value="ABC_transporter-like_ATP-bd"/>
</dbReference>
<protein>
    <recommendedName>
        <fullName evidence="5">ABC transporter domain-containing protein</fullName>
    </recommendedName>
</protein>
<dbReference type="SUPFAM" id="SSF52540">
    <property type="entry name" value="P-loop containing nucleoside triphosphate hydrolases"/>
    <property type="match status" value="2"/>
</dbReference>
<dbReference type="GO" id="GO:0016887">
    <property type="term" value="F:ATP hydrolysis activity"/>
    <property type="evidence" value="ECO:0007669"/>
    <property type="project" value="InterPro"/>
</dbReference>
<reference evidence="6 7" key="1">
    <citation type="submission" date="2017-09" db="EMBL/GenBank/DDBJ databases">
        <title>Depth-based differentiation of microbial function through sediment-hosted aquifers and enrichment of novel symbionts in the deep terrestrial subsurface.</title>
        <authorList>
            <person name="Probst A.J."/>
            <person name="Ladd B."/>
            <person name="Jarett J.K."/>
            <person name="Geller-Mcgrath D.E."/>
            <person name="Sieber C.M."/>
            <person name="Emerson J.B."/>
            <person name="Anantharaman K."/>
            <person name="Thomas B.C."/>
            <person name="Malmstrom R."/>
            <person name="Stieglmeier M."/>
            <person name="Klingl A."/>
            <person name="Woyke T."/>
            <person name="Ryan C.M."/>
            <person name="Banfield J.F."/>
        </authorList>
    </citation>
    <scope>NUCLEOTIDE SEQUENCE [LARGE SCALE GENOMIC DNA]</scope>
    <source>
        <strain evidence="6">CG22_combo_CG10-13_8_21_14_all_47_17</strain>
    </source>
</reference>
<dbReference type="PROSITE" id="PS50893">
    <property type="entry name" value="ABC_TRANSPORTER_2"/>
    <property type="match status" value="1"/>
</dbReference>
<dbReference type="CDD" id="cd03221">
    <property type="entry name" value="ABCF_EF-3"/>
    <property type="match status" value="1"/>
</dbReference>
<keyword evidence="4" id="KW-0175">Coiled coil</keyword>
<dbReference type="InterPro" id="IPR027417">
    <property type="entry name" value="P-loop_NTPase"/>
</dbReference>
<keyword evidence="1" id="KW-0677">Repeat</keyword>
<feature type="coiled-coil region" evidence="4">
    <location>
        <begin position="216"/>
        <end position="278"/>
    </location>
</feature>
<evidence type="ECO:0000313" key="7">
    <source>
        <dbReference type="Proteomes" id="UP000231581"/>
    </source>
</evidence>
<dbReference type="InterPro" id="IPR050611">
    <property type="entry name" value="ABCF"/>
</dbReference>
<evidence type="ECO:0000256" key="2">
    <source>
        <dbReference type="ARBA" id="ARBA00022741"/>
    </source>
</evidence>
<evidence type="ECO:0000256" key="4">
    <source>
        <dbReference type="SAM" id="Coils"/>
    </source>
</evidence>
<dbReference type="EMBL" id="PCSZ01000022">
    <property type="protein sequence ID" value="PIP60857.1"/>
    <property type="molecule type" value="Genomic_DNA"/>
</dbReference>
<evidence type="ECO:0000313" key="6">
    <source>
        <dbReference type="EMBL" id="PIP60857.1"/>
    </source>
</evidence>
<dbReference type="PANTHER" id="PTHR19211">
    <property type="entry name" value="ATP-BINDING TRANSPORT PROTEIN-RELATED"/>
    <property type="match status" value="1"/>
</dbReference>
<dbReference type="Pfam" id="PF00005">
    <property type="entry name" value="ABC_tran"/>
    <property type="match status" value="2"/>
</dbReference>
<dbReference type="Proteomes" id="UP000231581">
    <property type="component" value="Unassembled WGS sequence"/>
</dbReference>
<feature type="domain" description="ABC transporter" evidence="5">
    <location>
        <begin position="8"/>
        <end position="225"/>
    </location>
</feature>
<dbReference type="InterPro" id="IPR003593">
    <property type="entry name" value="AAA+_ATPase"/>
</dbReference>